<feature type="transmembrane region" description="Helical" evidence="6">
    <location>
        <begin position="176"/>
        <end position="194"/>
    </location>
</feature>
<comment type="subcellular location">
    <subcellularLocation>
        <location evidence="1 6">Cell membrane</location>
        <topology evidence="1 6">Multi-pass membrane protein</topology>
    </subcellularLocation>
</comment>
<keyword evidence="3 6" id="KW-0812">Transmembrane</keyword>
<keyword evidence="9" id="KW-1185">Reference proteome</keyword>
<feature type="domain" description="VTT" evidence="7">
    <location>
        <begin position="78"/>
        <end position="196"/>
    </location>
</feature>
<evidence type="ECO:0000313" key="8">
    <source>
        <dbReference type="EMBL" id="MBB5336394.1"/>
    </source>
</evidence>
<evidence type="ECO:0000256" key="3">
    <source>
        <dbReference type="ARBA" id="ARBA00022692"/>
    </source>
</evidence>
<dbReference type="Proteomes" id="UP000559117">
    <property type="component" value="Unassembled WGS sequence"/>
</dbReference>
<feature type="transmembrane region" description="Helical" evidence="6">
    <location>
        <begin position="58"/>
        <end position="84"/>
    </location>
</feature>
<evidence type="ECO:0000259" key="7">
    <source>
        <dbReference type="Pfam" id="PF09335"/>
    </source>
</evidence>
<dbReference type="PANTHER" id="PTHR12677:SF59">
    <property type="entry name" value="GOLGI APPARATUS MEMBRANE PROTEIN TVP38-RELATED"/>
    <property type="match status" value="1"/>
</dbReference>
<dbReference type="GO" id="GO:0005886">
    <property type="term" value="C:plasma membrane"/>
    <property type="evidence" value="ECO:0007669"/>
    <property type="project" value="UniProtKB-SubCell"/>
</dbReference>
<protein>
    <recommendedName>
        <fullName evidence="6">TVP38/TMEM64 family membrane protein</fullName>
    </recommendedName>
</protein>
<feature type="transmembrane region" description="Helical" evidence="6">
    <location>
        <begin position="90"/>
        <end position="115"/>
    </location>
</feature>
<comment type="similarity">
    <text evidence="6">Belongs to the TVP38/TMEM64 family.</text>
</comment>
<dbReference type="InterPro" id="IPR032816">
    <property type="entry name" value="VTT_dom"/>
</dbReference>
<keyword evidence="5 6" id="KW-0472">Membrane</keyword>
<dbReference type="AlphaFoldDB" id="A0A840UUA7"/>
<reference evidence="8 9" key="1">
    <citation type="submission" date="2020-08" db="EMBL/GenBank/DDBJ databases">
        <title>Genomic Encyclopedia of Type Strains, Phase IV (KMG-IV): sequencing the most valuable type-strain genomes for metagenomic binning, comparative biology and taxonomic classification.</title>
        <authorList>
            <person name="Goeker M."/>
        </authorList>
    </citation>
    <scope>NUCLEOTIDE SEQUENCE [LARGE SCALE GENOMIC DNA]</scope>
    <source>
        <strain evidence="8 9">DSM 24661</strain>
    </source>
</reference>
<evidence type="ECO:0000256" key="2">
    <source>
        <dbReference type="ARBA" id="ARBA00022475"/>
    </source>
</evidence>
<name>A0A840UUA7_9FIRM</name>
<dbReference type="RefSeq" id="WP_183861301.1">
    <property type="nucleotide sequence ID" value="NZ_JACHFH010000017.1"/>
</dbReference>
<evidence type="ECO:0000256" key="5">
    <source>
        <dbReference type="ARBA" id="ARBA00023136"/>
    </source>
</evidence>
<sequence length="234" mass="25567">MQGSTTVKADNKVKLIGWVVLFVLIIGIHIAAPDFYTKLFSVIISGDMQEITAYINSFGGLAVFLGFLLVLLVNVVGLPSIFVITANGVLFGPAIGIVSSWLAETIGVIIGFWLMRTILRPSAEKLIKKSNKLTRIDEFSGTNGFKLMLILRSLPYFPSGLLTALGAISKIKMRDYALASLIGKLPATALEVMIGHDAFMYKQHLGRLTIIIIGATVIYGGIWLLNRKNIRNKN</sequence>
<accession>A0A840UUA7</accession>
<dbReference type="EMBL" id="JACHFH010000017">
    <property type="protein sequence ID" value="MBB5336394.1"/>
    <property type="molecule type" value="Genomic_DNA"/>
</dbReference>
<keyword evidence="4 6" id="KW-1133">Transmembrane helix</keyword>
<dbReference type="PANTHER" id="PTHR12677">
    <property type="entry name" value="GOLGI APPARATUS MEMBRANE PROTEIN TVP38-RELATED"/>
    <property type="match status" value="1"/>
</dbReference>
<dbReference type="InterPro" id="IPR015414">
    <property type="entry name" value="TMEM64"/>
</dbReference>
<comment type="caution">
    <text evidence="8">The sequence shown here is derived from an EMBL/GenBank/DDBJ whole genome shotgun (WGS) entry which is preliminary data.</text>
</comment>
<feature type="transmembrane region" description="Helical" evidence="6">
    <location>
        <begin position="15"/>
        <end position="37"/>
    </location>
</feature>
<evidence type="ECO:0000256" key="6">
    <source>
        <dbReference type="RuleBase" id="RU366058"/>
    </source>
</evidence>
<evidence type="ECO:0000313" key="9">
    <source>
        <dbReference type="Proteomes" id="UP000559117"/>
    </source>
</evidence>
<gene>
    <name evidence="8" type="ORF">HNR32_001542</name>
</gene>
<proteinExistence type="inferred from homology"/>
<evidence type="ECO:0000256" key="1">
    <source>
        <dbReference type="ARBA" id="ARBA00004651"/>
    </source>
</evidence>
<feature type="transmembrane region" description="Helical" evidence="6">
    <location>
        <begin position="206"/>
        <end position="225"/>
    </location>
</feature>
<evidence type="ECO:0000256" key="4">
    <source>
        <dbReference type="ARBA" id="ARBA00022989"/>
    </source>
</evidence>
<organism evidence="8 9">
    <name type="scientific">Pectinatus brassicae</name>
    <dbReference type="NCBI Taxonomy" id="862415"/>
    <lineage>
        <taxon>Bacteria</taxon>
        <taxon>Bacillati</taxon>
        <taxon>Bacillota</taxon>
        <taxon>Negativicutes</taxon>
        <taxon>Selenomonadales</taxon>
        <taxon>Selenomonadaceae</taxon>
        <taxon>Pectinatus</taxon>
    </lineage>
</organism>
<keyword evidence="2 6" id="KW-1003">Cell membrane</keyword>
<dbReference type="Pfam" id="PF09335">
    <property type="entry name" value="VTT_dom"/>
    <property type="match status" value="1"/>
</dbReference>